<accession>A0A2W4X2K8</accession>
<sequence>MGVSRRALIQQAGAVVAALGLTDWALGAGLGRGLTPATAKNYAQALAQSAGRKLALLIGIDEYAPGAFTPEQNGRLAGAVTDVALQKELLIRRFGFLPADVVCLTNQQATRIGIYQAFINHLFNQAKPGDVVVFHFSGYGAQVRLGEAVGTPDVAQDVSGYQETVRSLVPYDGLYPPKAARPPMTLPKLSLKRC</sequence>
<dbReference type="InterPro" id="IPR050452">
    <property type="entry name" value="Metacaspase"/>
</dbReference>
<dbReference type="InterPro" id="IPR011600">
    <property type="entry name" value="Pept_C14_caspase"/>
</dbReference>
<evidence type="ECO:0000313" key="2">
    <source>
        <dbReference type="EMBL" id="PZO51613.1"/>
    </source>
</evidence>
<reference evidence="2 3" key="2">
    <citation type="submission" date="2018-06" db="EMBL/GenBank/DDBJ databases">
        <title>Metagenomic assembly of (sub)arctic Cyanobacteria and their associated microbiome from non-axenic cultures.</title>
        <authorList>
            <person name="Baurain D."/>
        </authorList>
    </citation>
    <scope>NUCLEOTIDE SEQUENCE [LARGE SCALE GENOMIC DNA]</scope>
    <source>
        <strain evidence="2">ULC027bin1</strain>
    </source>
</reference>
<feature type="domain" description="Peptidase C14 caspase" evidence="1">
    <location>
        <begin position="52"/>
        <end position="151"/>
    </location>
</feature>
<proteinExistence type="predicted"/>
<dbReference type="PANTHER" id="PTHR48104">
    <property type="entry name" value="METACASPASE-4"/>
    <property type="match status" value="1"/>
</dbReference>
<protein>
    <recommendedName>
        <fullName evidence="1">Peptidase C14 caspase domain-containing protein</fullName>
    </recommendedName>
</protein>
<dbReference type="Gene3D" id="3.40.50.1460">
    <property type="match status" value="1"/>
</dbReference>
<gene>
    <name evidence="2" type="ORF">DCF15_14740</name>
</gene>
<dbReference type="EMBL" id="QBMP01000166">
    <property type="protein sequence ID" value="PZO51613.1"/>
    <property type="molecule type" value="Genomic_DNA"/>
</dbReference>
<name>A0A2W4X2K8_9CYAN</name>
<evidence type="ECO:0000259" key="1">
    <source>
        <dbReference type="Pfam" id="PF00656"/>
    </source>
</evidence>
<dbReference type="Proteomes" id="UP000249794">
    <property type="component" value="Unassembled WGS sequence"/>
</dbReference>
<dbReference type="GO" id="GO:0006508">
    <property type="term" value="P:proteolysis"/>
    <property type="evidence" value="ECO:0007669"/>
    <property type="project" value="InterPro"/>
</dbReference>
<dbReference type="PROSITE" id="PS51318">
    <property type="entry name" value="TAT"/>
    <property type="match status" value="1"/>
</dbReference>
<evidence type="ECO:0000313" key="3">
    <source>
        <dbReference type="Proteomes" id="UP000249794"/>
    </source>
</evidence>
<dbReference type="AlphaFoldDB" id="A0A2W4X2K8"/>
<dbReference type="InterPro" id="IPR029030">
    <property type="entry name" value="Caspase-like_dom_sf"/>
</dbReference>
<dbReference type="InterPro" id="IPR006311">
    <property type="entry name" value="TAT_signal"/>
</dbReference>
<comment type="caution">
    <text evidence="2">The sequence shown here is derived from an EMBL/GenBank/DDBJ whole genome shotgun (WGS) entry which is preliminary data.</text>
</comment>
<dbReference type="GO" id="GO:0004197">
    <property type="term" value="F:cysteine-type endopeptidase activity"/>
    <property type="evidence" value="ECO:0007669"/>
    <property type="project" value="InterPro"/>
</dbReference>
<dbReference type="PANTHER" id="PTHR48104:SF30">
    <property type="entry name" value="METACASPASE-1"/>
    <property type="match status" value="1"/>
</dbReference>
<dbReference type="Pfam" id="PF00656">
    <property type="entry name" value="Peptidase_C14"/>
    <property type="match status" value="1"/>
</dbReference>
<reference evidence="3" key="1">
    <citation type="submission" date="2018-04" db="EMBL/GenBank/DDBJ databases">
        <authorList>
            <person name="Cornet L."/>
        </authorList>
    </citation>
    <scope>NUCLEOTIDE SEQUENCE [LARGE SCALE GENOMIC DNA]</scope>
</reference>
<dbReference type="GO" id="GO:0005737">
    <property type="term" value="C:cytoplasm"/>
    <property type="evidence" value="ECO:0007669"/>
    <property type="project" value="TreeGrafter"/>
</dbReference>
<dbReference type="SUPFAM" id="SSF52129">
    <property type="entry name" value="Caspase-like"/>
    <property type="match status" value="1"/>
</dbReference>
<organism evidence="2 3">
    <name type="scientific">Phormidesmis priestleyi</name>
    <dbReference type="NCBI Taxonomy" id="268141"/>
    <lineage>
        <taxon>Bacteria</taxon>
        <taxon>Bacillati</taxon>
        <taxon>Cyanobacteriota</taxon>
        <taxon>Cyanophyceae</taxon>
        <taxon>Leptolyngbyales</taxon>
        <taxon>Leptolyngbyaceae</taxon>
        <taxon>Phormidesmis</taxon>
    </lineage>
</organism>